<evidence type="ECO:0000313" key="1">
    <source>
        <dbReference type="EMBL" id="KAH7529411.1"/>
    </source>
</evidence>
<dbReference type="Proteomes" id="UP000813462">
    <property type="component" value="Unassembled WGS sequence"/>
</dbReference>
<dbReference type="EMBL" id="JAEACU010000005">
    <property type="protein sequence ID" value="KAH7529411.1"/>
    <property type="molecule type" value="Genomic_DNA"/>
</dbReference>
<name>A0A978VGC2_ZIZJJ</name>
<reference evidence="1" key="1">
    <citation type="journal article" date="2021" name="Front. Plant Sci.">
        <title>Chromosome-Scale Genome Assembly for Chinese Sour Jujube and Insights Into Its Genome Evolution and Domestication Signature.</title>
        <authorList>
            <person name="Shen L.-Y."/>
            <person name="Luo H."/>
            <person name="Wang X.-L."/>
            <person name="Wang X.-M."/>
            <person name="Qiu X.-J."/>
            <person name="Liu H."/>
            <person name="Zhou S.-S."/>
            <person name="Jia K.-H."/>
            <person name="Nie S."/>
            <person name="Bao Y.-T."/>
            <person name="Zhang R.-G."/>
            <person name="Yun Q.-Z."/>
            <person name="Chai Y.-H."/>
            <person name="Lu J.-Y."/>
            <person name="Li Y."/>
            <person name="Zhao S.-W."/>
            <person name="Mao J.-F."/>
            <person name="Jia S.-G."/>
            <person name="Mao Y.-M."/>
        </authorList>
    </citation>
    <scope>NUCLEOTIDE SEQUENCE</scope>
    <source>
        <strain evidence="1">AT0</strain>
        <tissue evidence="1">Leaf</tissue>
    </source>
</reference>
<sequence length="121" mass="13796">MSNGNLHGWLHPVKGDNNVVEWSLRVKISVDIAKGLALLHRRWKFQVVHHSNMTNCRKTISSSSSSSIHKILEELFDHLLNSIFPFILNDIIDKSLIGKGFKGEILQFHRIASDYVQPLPN</sequence>
<evidence type="ECO:0000313" key="2">
    <source>
        <dbReference type="Proteomes" id="UP000813462"/>
    </source>
</evidence>
<protein>
    <submittedName>
        <fullName evidence="1">Uncharacterized protein</fullName>
    </submittedName>
</protein>
<dbReference type="InterPro" id="IPR011009">
    <property type="entry name" value="Kinase-like_dom_sf"/>
</dbReference>
<gene>
    <name evidence="1" type="ORF">FEM48_Zijuj05G0181300</name>
</gene>
<organism evidence="1 2">
    <name type="scientific">Ziziphus jujuba var. spinosa</name>
    <dbReference type="NCBI Taxonomy" id="714518"/>
    <lineage>
        <taxon>Eukaryota</taxon>
        <taxon>Viridiplantae</taxon>
        <taxon>Streptophyta</taxon>
        <taxon>Embryophyta</taxon>
        <taxon>Tracheophyta</taxon>
        <taxon>Spermatophyta</taxon>
        <taxon>Magnoliopsida</taxon>
        <taxon>eudicotyledons</taxon>
        <taxon>Gunneridae</taxon>
        <taxon>Pentapetalae</taxon>
        <taxon>rosids</taxon>
        <taxon>fabids</taxon>
        <taxon>Rosales</taxon>
        <taxon>Rhamnaceae</taxon>
        <taxon>Paliureae</taxon>
        <taxon>Ziziphus</taxon>
    </lineage>
</organism>
<dbReference type="AlphaFoldDB" id="A0A978VGC2"/>
<comment type="caution">
    <text evidence="1">The sequence shown here is derived from an EMBL/GenBank/DDBJ whole genome shotgun (WGS) entry which is preliminary data.</text>
</comment>
<proteinExistence type="predicted"/>
<dbReference type="SUPFAM" id="SSF56112">
    <property type="entry name" value="Protein kinase-like (PK-like)"/>
    <property type="match status" value="1"/>
</dbReference>
<dbReference type="Gene3D" id="1.10.510.10">
    <property type="entry name" value="Transferase(Phosphotransferase) domain 1"/>
    <property type="match status" value="1"/>
</dbReference>
<accession>A0A978VGC2</accession>